<accession>K0IBP0</accession>
<reference evidence="1 2" key="1">
    <citation type="journal article" date="2012" name="Environ. Microbiol.">
        <title>The genome of the ammonia-oxidizing Candidatus Nitrososphaera gargensis: insights into metabolic versatility and environmental adaptations.</title>
        <authorList>
            <person name="Spang A."/>
            <person name="Poehlein A."/>
            <person name="Offre P."/>
            <person name="Zumbragel S."/>
            <person name="Haider S."/>
            <person name="Rychlik N."/>
            <person name="Nowka B."/>
            <person name="Schmeisser C."/>
            <person name="Lebedeva E.V."/>
            <person name="Rattei T."/>
            <person name="Bohm C."/>
            <person name="Schmid M."/>
            <person name="Galushko A."/>
            <person name="Hatzenpichler R."/>
            <person name="Weinmaier T."/>
            <person name="Daniel R."/>
            <person name="Schleper C."/>
            <person name="Spieck E."/>
            <person name="Streit W."/>
            <person name="Wagner M."/>
        </authorList>
    </citation>
    <scope>NUCLEOTIDE SEQUENCE [LARGE SCALE GENOMIC DNA]</scope>
    <source>
        <strain evidence="2">Ga9.2</strain>
    </source>
</reference>
<dbReference type="KEGG" id="nga:Ngar_c00400"/>
<protein>
    <submittedName>
        <fullName evidence="1">Uncharacterized protein</fullName>
    </submittedName>
</protein>
<name>K0IBP0_NITGG</name>
<dbReference type="HOGENOM" id="CLU_2857201_0_0_2"/>
<sequence length="64" mass="7063">MSSLTIEQKLTAKQRLEIEARLANYNIPVQILQMVAARCECTLDPKVSGRGLPKSPSCLFCLKG</sequence>
<dbReference type="AlphaFoldDB" id="K0IBP0"/>
<organism evidence="1 2">
    <name type="scientific">Nitrososphaera gargensis (strain Ga9.2)</name>
    <dbReference type="NCBI Taxonomy" id="1237085"/>
    <lineage>
        <taxon>Archaea</taxon>
        <taxon>Nitrososphaerota</taxon>
        <taxon>Nitrososphaeria</taxon>
        <taxon>Nitrososphaerales</taxon>
        <taxon>Nitrososphaeraceae</taxon>
        <taxon>Nitrososphaera</taxon>
    </lineage>
</organism>
<gene>
    <name evidence="1" type="ordered locus">Ngar_c00400</name>
</gene>
<keyword evidence="2" id="KW-1185">Reference proteome</keyword>
<dbReference type="GeneID" id="13796216"/>
<dbReference type="RefSeq" id="WP_015017563.1">
    <property type="nucleotide sequence ID" value="NC_018719.1"/>
</dbReference>
<evidence type="ECO:0000313" key="2">
    <source>
        <dbReference type="Proteomes" id="UP000008037"/>
    </source>
</evidence>
<dbReference type="STRING" id="1237085.Ngar_c00400"/>
<dbReference type="BioCyc" id="CNIT1237085:G1324-40-MONOMER"/>
<evidence type="ECO:0000313" key="1">
    <source>
        <dbReference type="EMBL" id="AFU56990.1"/>
    </source>
</evidence>
<dbReference type="EMBL" id="CP002408">
    <property type="protein sequence ID" value="AFU56990.1"/>
    <property type="molecule type" value="Genomic_DNA"/>
</dbReference>
<proteinExistence type="predicted"/>
<dbReference type="InParanoid" id="K0IBP0"/>
<dbReference type="Proteomes" id="UP000008037">
    <property type="component" value="Chromosome"/>
</dbReference>